<dbReference type="PROSITE" id="PS50850">
    <property type="entry name" value="MFS"/>
    <property type="match status" value="1"/>
</dbReference>
<dbReference type="CDD" id="cd17324">
    <property type="entry name" value="MFS_NepI_like"/>
    <property type="match status" value="1"/>
</dbReference>
<dbReference type="AlphaFoldDB" id="A0A0H4VQN3"/>
<evidence type="ECO:0000256" key="5">
    <source>
        <dbReference type="ARBA" id="ARBA00023136"/>
    </source>
</evidence>
<evidence type="ECO:0000259" key="7">
    <source>
        <dbReference type="PROSITE" id="PS50850"/>
    </source>
</evidence>
<dbReference type="GO" id="GO:0022857">
    <property type="term" value="F:transmembrane transporter activity"/>
    <property type="evidence" value="ECO:0007669"/>
    <property type="project" value="InterPro"/>
</dbReference>
<feature type="transmembrane region" description="Helical" evidence="6">
    <location>
        <begin position="129"/>
        <end position="149"/>
    </location>
</feature>
<dbReference type="GO" id="GO:0005886">
    <property type="term" value="C:plasma membrane"/>
    <property type="evidence" value="ECO:0007669"/>
    <property type="project" value="UniProtKB-SubCell"/>
</dbReference>
<keyword evidence="8" id="KW-0813">Transport</keyword>
<name>A0A0H4VQN3_9BACT</name>
<dbReference type="STRING" id="1379910.TH63_10970"/>
<dbReference type="InterPro" id="IPR050189">
    <property type="entry name" value="MFS_Efflux_Transporters"/>
</dbReference>
<evidence type="ECO:0000256" key="4">
    <source>
        <dbReference type="ARBA" id="ARBA00022989"/>
    </source>
</evidence>
<evidence type="ECO:0000256" key="6">
    <source>
        <dbReference type="SAM" id="Phobius"/>
    </source>
</evidence>
<evidence type="ECO:0000256" key="1">
    <source>
        <dbReference type="ARBA" id="ARBA00004651"/>
    </source>
</evidence>
<protein>
    <submittedName>
        <fullName evidence="8">Sugar transporter</fullName>
    </submittedName>
</protein>
<accession>A0A0H4VQN3</accession>
<keyword evidence="4 6" id="KW-1133">Transmembrane helix</keyword>
<keyword evidence="2" id="KW-1003">Cell membrane</keyword>
<evidence type="ECO:0000256" key="3">
    <source>
        <dbReference type="ARBA" id="ARBA00022692"/>
    </source>
</evidence>
<dbReference type="SUPFAM" id="SSF103473">
    <property type="entry name" value="MFS general substrate transporter"/>
    <property type="match status" value="1"/>
</dbReference>
<evidence type="ECO:0000313" key="9">
    <source>
        <dbReference type="Proteomes" id="UP000036458"/>
    </source>
</evidence>
<dbReference type="InterPro" id="IPR036259">
    <property type="entry name" value="MFS_trans_sf"/>
</dbReference>
<gene>
    <name evidence="8" type="ORF">TH63_10970</name>
</gene>
<feature type="transmembrane region" description="Helical" evidence="6">
    <location>
        <begin position="339"/>
        <end position="357"/>
    </location>
</feature>
<keyword evidence="9" id="KW-1185">Reference proteome</keyword>
<feature type="transmembrane region" description="Helical" evidence="6">
    <location>
        <begin position="204"/>
        <end position="228"/>
    </location>
</feature>
<feature type="transmembrane region" description="Helical" evidence="6">
    <location>
        <begin position="363"/>
        <end position="382"/>
    </location>
</feature>
<feature type="domain" description="Major facilitator superfamily (MFS) profile" evidence="7">
    <location>
        <begin position="1"/>
        <end position="386"/>
    </location>
</feature>
<sequence>MLFILAAIQFTHIMDFVIMMPLGPQLMRVFQISPKEFGLLVSAYTFSAAASGLLSAFFIDRFDRKNALLGLYLGFTLGTLACALAPTFSFLLIARILAGAFGGVLGALVLAIIGDSIPEERRGAATGKVMAAFSIASIGGIPVGLYLASHASWHAPFYLLTGLSVLVLGLAWRMLPSMRQHLLHHVPQHPGKVLLTIFSQSNSLWAFGLMVVLSMAGFTVVPFLSPYMVANVGFEEAELSYIYLFGGLATVVTSQWAGRLADKYGKGKVFMVAALLSIIPILLVTHLPRVAHWQAFVVTTFFFIFFGARFVPAMSLITSSIEPRLRGSFMSVNSSVQQLASGLAAFFSGLIITTAPGSQELQGFGTVGIIATVFTLLSMWVVTKLRQVS</sequence>
<dbReference type="Pfam" id="PF07690">
    <property type="entry name" value="MFS_1"/>
    <property type="match status" value="1"/>
</dbReference>
<feature type="transmembrane region" description="Helical" evidence="6">
    <location>
        <begin position="71"/>
        <end position="90"/>
    </location>
</feature>
<dbReference type="InterPro" id="IPR020846">
    <property type="entry name" value="MFS_dom"/>
</dbReference>
<feature type="transmembrane region" description="Helical" evidence="6">
    <location>
        <begin position="269"/>
        <end position="287"/>
    </location>
</feature>
<dbReference type="InterPro" id="IPR011701">
    <property type="entry name" value="MFS"/>
</dbReference>
<organism evidence="8 9">
    <name type="scientific">Rufibacter radiotolerans</name>
    <dbReference type="NCBI Taxonomy" id="1379910"/>
    <lineage>
        <taxon>Bacteria</taxon>
        <taxon>Pseudomonadati</taxon>
        <taxon>Bacteroidota</taxon>
        <taxon>Cytophagia</taxon>
        <taxon>Cytophagales</taxon>
        <taxon>Hymenobacteraceae</taxon>
        <taxon>Rufibacter</taxon>
    </lineage>
</organism>
<dbReference type="PANTHER" id="PTHR43124:SF3">
    <property type="entry name" value="CHLORAMPHENICOL EFFLUX PUMP RV0191"/>
    <property type="match status" value="1"/>
</dbReference>
<feature type="transmembrane region" description="Helical" evidence="6">
    <location>
        <begin position="240"/>
        <end position="257"/>
    </location>
</feature>
<feature type="transmembrane region" description="Helical" evidence="6">
    <location>
        <begin position="293"/>
        <end position="318"/>
    </location>
</feature>
<reference evidence="8 9" key="1">
    <citation type="submission" date="2015-01" db="EMBL/GenBank/DDBJ databases">
        <title>Rufibacter sp./DG31D/ whole genome sequencing.</title>
        <authorList>
            <person name="Kim M.K."/>
            <person name="Srinivasan S."/>
            <person name="Lee J.-J."/>
        </authorList>
    </citation>
    <scope>NUCLEOTIDE SEQUENCE [LARGE SCALE GENOMIC DNA]</scope>
    <source>
        <strain evidence="8 9">DG31D</strain>
    </source>
</reference>
<keyword evidence="8" id="KW-0762">Sugar transport</keyword>
<evidence type="ECO:0000256" key="2">
    <source>
        <dbReference type="ARBA" id="ARBA00022475"/>
    </source>
</evidence>
<dbReference type="PATRIC" id="fig|1379910.4.peg.2385"/>
<feature type="transmembrane region" description="Helical" evidence="6">
    <location>
        <begin position="155"/>
        <end position="175"/>
    </location>
</feature>
<feature type="transmembrane region" description="Helical" evidence="6">
    <location>
        <begin position="96"/>
        <end position="117"/>
    </location>
</feature>
<keyword evidence="5 6" id="KW-0472">Membrane</keyword>
<dbReference type="Gene3D" id="1.20.1250.20">
    <property type="entry name" value="MFS general substrate transporter like domains"/>
    <property type="match status" value="1"/>
</dbReference>
<dbReference type="Proteomes" id="UP000036458">
    <property type="component" value="Chromosome"/>
</dbReference>
<feature type="transmembrane region" description="Helical" evidence="6">
    <location>
        <begin position="39"/>
        <end position="59"/>
    </location>
</feature>
<evidence type="ECO:0000313" key="8">
    <source>
        <dbReference type="EMBL" id="AKQ47643.1"/>
    </source>
</evidence>
<dbReference type="EMBL" id="CP010777">
    <property type="protein sequence ID" value="AKQ47643.1"/>
    <property type="molecule type" value="Genomic_DNA"/>
</dbReference>
<proteinExistence type="predicted"/>
<keyword evidence="3 6" id="KW-0812">Transmembrane</keyword>
<comment type="subcellular location">
    <subcellularLocation>
        <location evidence="1">Cell membrane</location>
        <topology evidence="1">Multi-pass membrane protein</topology>
    </subcellularLocation>
</comment>
<dbReference type="PANTHER" id="PTHR43124">
    <property type="entry name" value="PURINE EFFLUX PUMP PBUE"/>
    <property type="match status" value="1"/>
</dbReference>
<dbReference type="KEGG" id="ruf:TH63_10970"/>